<keyword evidence="3" id="KW-1185">Reference proteome</keyword>
<evidence type="ECO:0000259" key="1">
    <source>
        <dbReference type="Pfam" id="PF11706"/>
    </source>
</evidence>
<dbReference type="SUPFAM" id="SSF160904">
    <property type="entry name" value="Jann2411-like"/>
    <property type="match status" value="1"/>
</dbReference>
<sequence>MTGLAAGARAVQESGWDAERDVELLLAFLNTVSVEEASDVLDDERSWLRWVTERGLGAPGLPDRVKTVRDALRCVVLAHHNEQGTSPAPPVDGAGGTIRIELSGGVPVLTASDALGAVLAAAARLAVMGYWDRIKICPADDCGWAFCDRSRNRSRTWCSMRVCGNREKARNWRERARGAAS</sequence>
<dbReference type="Pfam" id="PF11706">
    <property type="entry name" value="zf-CGNR"/>
    <property type="match status" value="1"/>
</dbReference>
<dbReference type="InterPro" id="IPR023286">
    <property type="entry name" value="ABATE_dom_sf"/>
</dbReference>
<dbReference type="EMBL" id="JACJID010000009">
    <property type="protein sequence ID" value="MBA8931728.1"/>
    <property type="molecule type" value="Genomic_DNA"/>
</dbReference>
<dbReference type="RefSeq" id="WP_030110561.1">
    <property type="nucleotide sequence ID" value="NZ_BAAABQ010000089.1"/>
</dbReference>
<accession>A0ABR6BXW1</accession>
<dbReference type="PANTHER" id="PTHR35525">
    <property type="entry name" value="BLL6575 PROTEIN"/>
    <property type="match status" value="1"/>
</dbReference>
<dbReference type="Gene3D" id="1.10.3300.10">
    <property type="entry name" value="Jann2411-like domain"/>
    <property type="match status" value="1"/>
</dbReference>
<name>A0ABR6BXW1_9PSEU</name>
<dbReference type="PANTHER" id="PTHR35525:SF3">
    <property type="entry name" value="BLL6575 PROTEIN"/>
    <property type="match status" value="1"/>
</dbReference>
<gene>
    <name evidence="2" type="ORF">BC739_008980</name>
</gene>
<comment type="caution">
    <text evidence="2">The sequence shown here is derived from an EMBL/GenBank/DDBJ whole genome shotgun (WGS) entry which is preliminary data.</text>
</comment>
<dbReference type="InterPro" id="IPR010852">
    <property type="entry name" value="ABATE"/>
</dbReference>
<protein>
    <recommendedName>
        <fullName evidence="1">Zinc finger CGNR domain-containing protein</fullName>
    </recommendedName>
</protein>
<evidence type="ECO:0000313" key="2">
    <source>
        <dbReference type="EMBL" id="MBA8931728.1"/>
    </source>
</evidence>
<feature type="domain" description="Zinc finger CGNR" evidence="1">
    <location>
        <begin position="133"/>
        <end position="175"/>
    </location>
</feature>
<reference evidence="2 3" key="1">
    <citation type="submission" date="2020-08" db="EMBL/GenBank/DDBJ databases">
        <title>Genomic Encyclopedia of Archaeal and Bacterial Type Strains, Phase II (KMG-II): from individual species to whole genera.</title>
        <authorList>
            <person name="Goeker M."/>
        </authorList>
    </citation>
    <scope>NUCLEOTIDE SEQUENCE [LARGE SCALE GENOMIC DNA]</scope>
    <source>
        <strain evidence="2 3">DSM 43850</strain>
    </source>
</reference>
<dbReference type="InterPro" id="IPR021005">
    <property type="entry name" value="Znf_CGNR"/>
</dbReference>
<evidence type="ECO:0000313" key="3">
    <source>
        <dbReference type="Proteomes" id="UP000517916"/>
    </source>
</evidence>
<proteinExistence type="predicted"/>
<organism evidence="2 3">
    <name type="scientific">Kutzneria viridogrisea</name>
    <dbReference type="NCBI Taxonomy" id="47990"/>
    <lineage>
        <taxon>Bacteria</taxon>
        <taxon>Bacillati</taxon>
        <taxon>Actinomycetota</taxon>
        <taxon>Actinomycetes</taxon>
        <taxon>Pseudonocardiales</taxon>
        <taxon>Pseudonocardiaceae</taxon>
        <taxon>Kutzneria</taxon>
    </lineage>
</organism>
<dbReference type="Proteomes" id="UP000517916">
    <property type="component" value="Unassembled WGS sequence"/>
</dbReference>